<sequence>MNQCSICRQIKQISHKCPKSGFLFCEKCFGNLAPDLICPHCHYQIQIVSRKENQMDRCLLCQKTKKIIHKCPKSDISYCLSCFLKMSQNSVCQHCLEKVEIVSIKENQMDYCSMCRQLKQIVHKCPKSGLAFCSGCFQTFAPDSKCPLCHPKPDQNNKRKENQMDYCSGCKKKKQIVHKCSTGEVFCEKCFGNLAPDLICPLCHPKPQQNHKKKENQKQKREYDDSKMCSFLQQGWCNSYQHFKKNDPIEHPPSKIVCPKFYKGESCKSSNCPYTHPRAEDFLEWRNKILSQNPNVEDIKKTNCYFLDRRKKTHRKNVEMNSLVLYLVFGVRNVKIKCVDMNILIFHLN</sequence>
<comment type="caution">
    <text evidence="3">The sequence shown here is derived from an EMBL/GenBank/DDBJ whole genome shotgun (WGS) entry which is preliminary data.</text>
</comment>
<dbReference type="PROSITE" id="PS50103">
    <property type="entry name" value="ZF_C3H1"/>
    <property type="match status" value="1"/>
</dbReference>
<evidence type="ECO:0000256" key="1">
    <source>
        <dbReference type="PROSITE-ProRule" id="PRU00723"/>
    </source>
</evidence>
<keyword evidence="1" id="KW-0479">Metal-binding</keyword>
<dbReference type="Proteomes" id="UP001149090">
    <property type="component" value="Unassembled WGS sequence"/>
</dbReference>
<keyword evidence="1" id="KW-0862">Zinc</keyword>
<evidence type="ECO:0000313" key="4">
    <source>
        <dbReference type="Proteomes" id="UP001149090"/>
    </source>
</evidence>
<evidence type="ECO:0000313" key="3">
    <source>
        <dbReference type="EMBL" id="KAJ5076345.1"/>
    </source>
</evidence>
<evidence type="ECO:0000259" key="2">
    <source>
        <dbReference type="PROSITE" id="PS50103"/>
    </source>
</evidence>
<accession>A0A9Q0LPL4</accession>
<proteinExistence type="predicted"/>
<reference evidence="3" key="1">
    <citation type="submission" date="2022-10" db="EMBL/GenBank/DDBJ databases">
        <title>Novel sulphate-reducing endosymbionts in the free-living metamonad Anaeramoeba.</title>
        <authorList>
            <person name="Jerlstrom-Hultqvist J."/>
            <person name="Cepicka I."/>
            <person name="Gallot-Lavallee L."/>
            <person name="Salas-Leiva D."/>
            <person name="Curtis B.A."/>
            <person name="Zahonova K."/>
            <person name="Pipaliya S."/>
            <person name="Dacks J."/>
            <person name="Roger A.J."/>
        </authorList>
    </citation>
    <scope>NUCLEOTIDE SEQUENCE</scope>
    <source>
        <strain evidence="3">BMAN</strain>
    </source>
</reference>
<feature type="zinc finger region" description="C3H1-type" evidence="1">
    <location>
        <begin position="252"/>
        <end position="279"/>
    </location>
</feature>
<dbReference type="GO" id="GO:0008270">
    <property type="term" value="F:zinc ion binding"/>
    <property type="evidence" value="ECO:0007669"/>
    <property type="project" value="UniProtKB-KW"/>
</dbReference>
<keyword evidence="1" id="KW-0863">Zinc-finger</keyword>
<dbReference type="AlphaFoldDB" id="A0A9Q0LPL4"/>
<protein>
    <recommendedName>
        <fullName evidence="2">C3H1-type domain-containing protein</fullName>
    </recommendedName>
</protein>
<name>A0A9Q0LPL4_ANAIG</name>
<feature type="domain" description="C3H1-type" evidence="2">
    <location>
        <begin position="252"/>
        <end position="279"/>
    </location>
</feature>
<keyword evidence="4" id="KW-1185">Reference proteome</keyword>
<organism evidence="3 4">
    <name type="scientific">Anaeramoeba ignava</name>
    <name type="common">Anaerobic marine amoeba</name>
    <dbReference type="NCBI Taxonomy" id="1746090"/>
    <lineage>
        <taxon>Eukaryota</taxon>
        <taxon>Metamonada</taxon>
        <taxon>Anaeramoebidae</taxon>
        <taxon>Anaeramoeba</taxon>
    </lineage>
</organism>
<gene>
    <name evidence="3" type="ORF">M0811_06344</name>
</gene>
<dbReference type="InterPro" id="IPR000571">
    <property type="entry name" value="Znf_CCCH"/>
</dbReference>
<dbReference type="EMBL" id="JAPDFW010000061">
    <property type="protein sequence ID" value="KAJ5076345.1"/>
    <property type="molecule type" value="Genomic_DNA"/>
</dbReference>